<dbReference type="PANTHER" id="PTHR33286">
    <property type="entry name" value="BIFUNCTIONAL INHIBITOR/LIPID-TRANSFER PROTEIN/SEED STORAGE 2S ALBUMIN SUPERFAMILY PROTEIN"/>
    <property type="match status" value="1"/>
</dbReference>
<reference evidence="6 7" key="1">
    <citation type="submission" date="2019-09" db="EMBL/GenBank/DDBJ databases">
        <authorList>
            <person name="Ou C."/>
        </authorList>
    </citation>
    <scope>NUCLEOTIDE SEQUENCE [LARGE SCALE GENOMIC DNA]</scope>
    <source>
        <strain evidence="6">S2</strain>
        <tissue evidence="6">Leaf</tissue>
    </source>
</reference>
<keyword evidence="7" id="KW-1185">Reference proteome</keyword>
<evidence type="ECO:0000313" key="6">
    <source>
        <dbReference type="EMBL" id="KAB2596438.1"/>
    </source>
</evidence>
<comment type="function">
    <text evidence="1">Plant non-specific lipid-transfer proteins transfer phospholipids as well as galactolipids across membranes. May play a role in wax or cutin deposition in the cell walls of expanding epidermal cells and certain secretory tissues.</text>
</comment>
<evidence type="ECO:0000313" key="7">
    <source>
        <dbReference type="Proteomes" id="UP000327157"/>
    </source>
</evidence>
<feature type="signal peptide" evidence="4">
    <location>
        <begin position="1"/>
        <end position="27"/>
    </location>
</feature>
<dbReference type="OrthoDB" id="1885440at2759"/>
<dbReference type="Pfam" id="PF14368">
    <property type="entry name" value="LTP_2"/>
    <property type="match status" value="1"/>
</dbReference>
<feature type="domain" description="Bifunctional inhibitor/plant lipid transfer protein/seed storage helical" evidence="5">
    <location>
        <begin position="24"/>
        <end position="105"/>
    </location>
</feature>
<evidence type="ECO:0000256" key="2">
    <source>
        <dbReference type="ARBA" id="ARBA00022448"/>
    </source>
</evidence>
<name>A0A5N5EZX8_9ROSA</name>
<dbReference type="Gene3D" id="1.10.110.10">
    <property type="entry name" value="Plant lipid-transfer and hydrophobic proteins"/>
    <property type="match status" value="1"/>
</dbReference>
<gene>
    <name evidence="6" type="ORF">D8674_031888</name>
</gene>
<comment type="caution">
    <text evidence="6">The sequence shown here is derived from an EMBL/GenBank/DDBJ whole genome shotgun (WGS) entry which is preliminary data.</text>
</comment>
<evidence type="ECO:0000259" key="5">
    <source>
        <dbReference type="Pfam" id="PF14368"/>
    </source>
</evidence>
<evidence type="ECO:0000256" key="4">
    <source>
        <dbReference type="SAM" id="SignalP"/>
    </source>
</evidence>
<feature type="chain" id="PRO_5024338908" description="Bifunctional inhibitor/plant lipid transfer protein/seed storage helical domain-containing protein" evidence="4">
    <location>
        <begin position="28"/>
        <end position="138"/>
    </location>
</feature>
<dbReference type="InterPro" id="IPR016140">
    <property type="entry name" value="Bifunc_inhib/LTP/seed_store"/>
</dbReference>
<evidence type="ECO:0000256" key="1">
    <source>
        <dbReference type="ARBA" id="ARBA00003211"/>
    </source>
</evidence>
<keyword evidence="2" id="KW-0813">Transport</keyword>
<dbReference type="Proteomes" id="UP000327157">
    <property type="component" value="Chromosome 7"/>
</dbReference>
<dbReference type="AlphaFoldDB" id="A0A5N5EZX8"/>
<dbReference type="PANTHER" id="PTHR33286:SF7">
    <property type="entry name" value="BIFUNCTIONAL INHIBITOR_PLANT LIPID TRANSFER PROTEIN_SEED STORAGE HELICAL DOMAIN-CONTAINING PROTEIN"/>
    <property type="match status" value="1"/>
</dbReference>
<reference evidence="7" key="2">
    <citation type="submission" date="2019-10" db="EMBL/GenBank/DDBJ databases">
        <title>A de novo genome assembly of a pear dwarfing rootstock.</title>
        <authorList>
            <person name="Wang F."/>
            <person name="Wang J."/>
            <person name="Li S."/>
            <person name="Zhang Y."/>
            <person name="Fang M."/>
            <person name="Ma L."/>
            <person name="Zhao Y."/>
            <person name="Jiang S."/>
        </authorList>
    </citation>
    <scope>NUCLEOTIDE SEQUENCE [LARGE SCALE GENOMIC DNA]</scope>
</reference>
<protein>
    <recommendedName>
        <fullName evidence="5">Bifunctional inhibitor/plant lipid transfer protein/seed storage helical domain-containing protein</fullName>
    </recommendedName>
</protein>
<reference evidence="6 7" key="3">
    <citation type="submission" date="2019-11" db="EMBL/GenBank/DDBJ databases">
        <title>A de novo genome assembly of a pear dwarfing rootstock.</title>
        <authorList>
            <person name="Wang F."/>
            <person name="Wang J."/>
            <person name="Li S."/>
            <person name="Zhang Y."/>
            <person name="Fang M."/>
            <person name="Ma L."/>
            <person name="Zhao Y."/>
            <person name="Jiang S."/>
        </authorList>
    </citation>
    <scope>NUCLEOTIDE SEQUENCE [LARGE SCALE GENOMIC DNA]</scope>
    <source>
        <strain evidence="6">S2</strain>
        <tissue evidence="6">Leaf</tissue>
    </source>
</reference>
<dbReference type="InterPro" id="IPR036312">
    <property type="entry name" value="Bifun_inhib/LTP/seed_sf"/>
</dbReference>
<proteinExistence type="predicted"/>
<accession>A0A5N5EZX8</accession>
<dbReference type="EMBL" id="SMOL01000781">
    <property type="protein sequence ID" value="KAB2596438.1"/>
    <property type="molecule type" value="Genomic_DNA"/>
</dbReference>
<dbReference type="SUPFAM" id="SSF47699">
    <property type="entry name" value="Bifunctional inhibitor/lipid-transfer protein/seed storage 2S albumin"/>
    <property type="match status" value="1"/>
</dbReference>
<sequence length="138" mass="15179">MRATGSLAVIICLLWCGVREVVPMAKADTSPSQCKQEVDHVRDECRSAILPGRNPSALCCQIVRAAHGECVCPYVTPKVANFIPVRRTIRQIEGCGRSVPRNFKCGSEHHNPVMSVNPTRISILTKLLLTVRLTPNAF</sequence>
<evidence type="ECO:0000256" key="3">
    <source>
        <dbReference type="ARBA" id="ARBA00023121"/>
    </source>
</evidence>
<dbReference type="GO" id="GO:0008289">
    <property type="term" value="F:lipid binding"/>
    <property type="evidence" value="ECO:0007669"/>
    <property type="project" value="UniProtKB-KW"/>
</dbReference>
<keyword evidence="3" id="KW-0446">Lipid-binding</keyword>
<organism evidence="6 7">
    <name type="scientific">Pyrus ussuriensis x Pyrus communis</name>
    <dbReference type="NCBI Taxonomy" id="2448454"/>
    <lineage>
        <taxon>Eukaryota</taxon>
        <taxon>Viridiplantae</taxon>
        <taxon>Streptophyta</taxon>
        <taxon>Embryophyta</taxon>
        <taxon>Tracheophyta</taxon>
        <taxon>Spermatophyta</taxon>
        <taxon>Magnoliopsida</taxon>
        <taxon>eudicotyledons</taxon>
        <taxon>Gunneridae</taxon>
        <taxon>Pentapetalae</taxon>
        <taxon>rosids</taxon>
        <taxon>fabids</taxon>
        <taxon>Rosales</taxon>
        <taxon>Rosaceae</taxon>
        <taxon>Amygdaloideae</taxon>
        <taxon>Maleae</taxon>
        <taxon>Pyrus</taxon>
    </lineage>
</organism>
<keyword evidence="4" id="KW-0732">Signal</keyword>